<dbReference type="Gene3D" id="3.90.180.10">
    <property type="entry name" value="Medium-chain alcohol dehydrogenases, catalytic domain"/>
    <property type="match status" value="1"/>
</dbReference>
<dbReference type="InterPro" id="IPR013154">
    <property type="entry name" value="ADH-like_N"/>
</dbReference>
<accession>A0ABX7FCI1</accession>
<dbReference type="InterPro" id="IPR051603">
    <property type="entry name" value="Zinc-ADH_QOR/CCCR"/>
</dbReference>
<name>A0ABX7FCI1_9RHOB</name>
<dbReference type="PANTHER" id="PTHR44154">
    <property type="entry name" value="QUINONE OXIDOREDUCTASE"/>
    <property type="match status" value="1"/>
</dbReference>
<dbReference type="Pfam" id="PF13602">
    <property type="entry name" value="ADH_zinc_N_2"/>
    <property type="match status" value="1"/>
</dbReference>
<organism evidence="3 4">
    <name type="scientific">Ponticoccus alexandrii</name>
    <dbReference type="NCBI Taxonomy" id="1943633"/>
    <lineage>
        <taxon>Bacteria</taxon>
        <taxon>Pseudomonadati</taxon>
        <taxon>Pseudomonadota</taxon>
        <taxon>Alphaproteobacteria</taxon>
        <taxon>Rhodobacterales</taxon>
        <taxon>Roseobacteraceae</taxon>
        <taxon>Ponticoccus</taxon>
    </lineage>
</organism>
<dbReference type="CDD" id="cd05289">
    <property type="entry name" value="MDR_like_2"/>
    <property type="match status" value="1"/>
</dbReference>
<dbReference type="Proteomes" id="UP000596387">
    <property type="component" value="Chromosome"/>
</dbReference>
<gene>
    <name evidence="3" type="ORF">GQA70_15410</name>
</gene>
<dbReference type="RefSeq" id="WP_023850404.1">
    <property type="nucleotide sequence ID" value="NZ_CP047166.1"/>
</dbReference>
<feature type="domain" description="Enoyl reductase (ER)" evidence="2">
    <location>
        <begin position="15"/>
        <end position="326"/>
    </location>
</feature>
<dbReference type="InterPro" id="IPR011032">
    <property type="entry name" value="GroES-like_sf"/>
</dbReference>
<dbReference type="SUPFAM" id="SSF50129">
    <property type="entry name" value="GroES-like"/>
    <property type="match status" value="1"/>
</dbReference>
<dbReference type="Pfam" id="PF08240">
    <property type="entry name" value="ADH_N"/>
    <property type="match status" value="1"/>
</dbReference>
<dbReference type="InterPro" id="IPR020843">
    <property type="entry name" value="ER"/>
</dbReference>
<dbReference type="Gene3D" id="3.40.50.720">
    <property type="entry name" value="NAD(P)-binding Rossmann-like Domain"/>
    <property type="match status" value="1"/>
</dbReference>
<sequence length="328" mass="34210">MTNTTMKALAAMGYGRPEELVIIESAIPTPGRGQIQVRIQAATVNPNDLRVVTGGYKAMLPVSFPYVLGNDFAGTVTQVGEAVSGYEVGDEVFGQALPRDLRAATSPTKPSVSTGSLAEYAVFEADTPLLAHRPDTVPVETAAALAISGMTARALMKIAQMDAGTSALIIGATGGSGTSLVSLLASQGIRVTATAGSPEKAEMLLRLGAVATVGHDPADYPKDVDVVFNMALFEDRIWHAAASLRTGGKLLSIMHPAATAADLGRDDVEYHFMLDMDGVYGGMPDVAEAASKGELTVEIGKVFPFDQAVDAVVAFAREKLPGKIVVTF</sequence>
<proteinExistence type="predicted"/>
<evidence type="ECO:0000256" key="1">
    <source>
        <dbReference type="ARBA" id="ARBA00022857"/>
    </source>
</evidence>
<dbReference type="PANTHER" id="PTHR44154:SF1">
    <property type="entry name" value="QUINONE OXIDOREDUCTASE"/>
    <property type="match status" value="1"/>
</dbReference>
<dbReference type="SMART" id="SM00829">
    <property type="entry name" value="PKS_ER"/>
    <property type="match status" value="1"/>
</dbReference>
<evidence type="ECO:0000313" key="4">
    <source>
        <dbReference type="Proteomes" id="UP000596387"/>
    </source>
</evidence>
<evidence type="ECO:0000259" key="2">
    <source>
        <dbReference type="SMART" id="SM00829"/>
    </source>
</evidence>
<protein>
    <submittedName>
        <fullName evidence="3">Zinc-binding dehydrogenase</fullName>
    </submittedName>
</protein>
<keyword evidence="1" id="KW-0521">NADP</keyword>
<dbReference type="EMBL" id="CP047166">
    <property type="protein sequence ID" value="QRF67576.1"/>
    <property type="molecule type" value="Genomic_DNA"/>
</dbReference>
<dbReference type="InterPro" id="IPR036291">
    <property type="entry name" value="NAD(P)-bd_dom_sf"/>
</dbReference>
<keyword evidence="4" id="KW-1185">Reference proteome</keyword>
<evidence type="ECO:0000313" key="3">
    <source>
        <dbReference type="EMBL" id="QRF67576.1"/>
    </source>
</evidence>
<dbReference type="SUPFAM" id="SSF51735">
    <property type="entry name" value="NAD(P)-binding Rossmann-fold domains"/>
    <property type="match status" value="1"/>
</dbReference>
<reference evidence="3 4" key="1">
    <citation type="submission" date="2019-12" db="EMBL/GenBank/DDBJ databases">
        <title>Complete Genome Sequence of a Quorum-Sensing Bacterium,Rhodobacteraceae bacterium C31, Isolated from a marine microalgae symbiotic bacteria.</title>
        <authorList>
            <person name="Zhang Y."/>
        </authorList>
    </citation>
    <scope>NUCLEOTIDE SEQUENCE [LARGE SCALE GENOMIC DNA]</scope>
    <source>
        <strain evidence="3 4">C31</strain>
    </source>
</reference>